<sequence length="57" mass="7173">MGKKEWANAMIKENPYFVEGMTPEEYDKEREYYLRNYEKIRSGKLKYNPHEYKTRRY</sequence>
<organism evidence="1">
    <name type="scientific">Siphoviridae sp. ctYcY12</name>
    <dbReference type="NCBI Taxonomy" id="2825550"/>
    <lineage>
        <taxon>Viruses</taxon>
        <taxon>Duplodnaviria</taxon>
        <taxon>Heunggongvirae</taxon>
        <taxon>Uroviricota</taxon>
        <taxon>Caudoviricetes</taxon>
    </lineage>
</organism>
<accession>A0A8S5TTY3</accession>
<evidence type="ECO:0000313" key="1">
    <source>
        <dbReference type="EMBL" id="DAF85669.1"/>
    </source>
</evidence>
<protein>
    <submittedName>
        <fullName evidence="1">Transcription initiation factor IIE subunit</fullName>
    </submittedName>
</protein>
<name>A0A8S5TTY3_9CAUD</name>
<reference evidence="1" key="1">
    <citation type="journal article" date="2021" name="Proc. Natl. Acad. Sci. U.S.A.">
        <title>A Catalog of Tens of Thousands of Viruses from Human Metagenomes Reveals Hidden Associations with Chronic Diseases.</title>
        <authorList>
            <person name="Tisza M.J."/>
            <person name="Buck C.B."/>
        </authorList>
    </citation>
    <scope>NUCLEOTIDE SEQUENCE</scope>
    <source>
        <strain evidence="1">CtYcY12</strain>
    </source>
</reference>
<proteinExistence type="predicted"/>
<dbReference type="EMBL" id="BK015928">
    <property type="protein sequence ID" value="DAF85669.1"/>
    <property type="molecule type" value="Genomic_DNA"/>
</dbReference>